<comment type="cofactor">
    <cofactor evidence="1">
        <name>FAD</name>
        <dbReference type="ChEBI" id="CHEBI:57692"/>
    </cofactor>
</comment>
<evidence type="ECO:0000313" key="8">
    <source>
        <dbReference type="EMBL" id="MEE6311903.1"/>
    </source>
</evidence>
<evidence type="ECO:0000256" key="5">
    <source>
        <dbReference type="ARBA" id="ARBA00023002"/>
    </source>
</evidence>
<dbReference type="SUPFAM" id="SSF51905">
    <property type="entry name" value="FAD/NAD(P)-binding domain"/>
    <property type="match status" value="1"/>
</dbReference>
<protein>
    <submittedName>
        <fullName evidence="8">FAD-dependent oxidoreductase</fullName>
    </submittedName>
</protein>
<dbReference type="InterPro" id="IPR036188">
    <property type="entry name" value="FAD/NAD-bd_sf"/>
</dbReference>
<dbReference type="PANTHER" id="PTHR42913">
    <property type="entry name" value="APOPTOSIS-INDUCING FACTOR 1"/>
    <property type="match status" value="1"/>
</dbReference>
<dbReference type="RefSeq" id="WP_331211784.1">
    <property type="nucleotide sequence ID" value="NZ_JAZGQL010000038.1"/>
</dbReference>
<keyword evidence="6" id="KW-0472">Membrane</keyword>
<feature type="transmembrane region" description="Helical" evidence="6">
    <location>
        <begin position="15"/>
        <end position="33"/>
    </location>
</feature>
<sequence length="281" mass="29895">MTTERGSGRAATHRVLILGAGYAGMSAAVQLAARIKRREDVRVTLVNAQGSFTERLRLPMVATGQRLAELNIPRLLEGTGVRFVRGWVTAVDADARTVRVDDERVLRYDTLVYGLGALAHTAAVPGVAEYAHTLDGAQDAEALAGRLARLGGGTVVVGGSGPTGVETAAAHRAREHVRARRPRFTADRTRQREVTERFFAAATGGDINTLMELLSPDVTLWTDGGGKVRQAMRPVVGVRPVAAWFAAIGTVSYQGIAPPRCSPSSWRSTAVRASCSAVRTG</sequence>
<keyword evidence="4" id="KW-0274">FAD</keyword>
<evidence type="ECO:0000259" key="7">
    <source>
        <dbReference type="Pfam" id="PF07992"/>
    </source>
</evidence>
<dbReference type="EMBL" id="JAZGQL010000038">
    <property type="protein sequence ID" value="MEE6311903.1"/>
    <property type="molecule type" value="Genomic_DNA"/>
</dbReference>
<dbReference type="InterPro" id="IPR032710">
    <property type="entry name" value="NTF2-like_dom_sf"/>
</dbReference>
<evidence type="ECO:0000256" key="4">
    <source>
        <dbReference type="ARBA" id="ARBA00022827"/>
    </source>
</evidence>
<proteinExistence type="inferred from homology"/>
<evidence type="ECO:0000256" key="6">
    <source>
        <dbReference type="SAM" id="Phobius"/>
    </source>
</evidence>
<dbReference type="PANTHER" id="PTHR42913:SF3">
    <property type="entry name" value="64 KDA MITOCHONDRIAL NADH DEHYDROGENASE (EUROFUNG)"/>
    <property type="match status" value="1"/>
</dbReference>
<keyword evidence="6" id="KW-0812">Transmembrane</keyword>
<dbReference type="Proteomes" id="UP001339911">
    <property type="component" value="Unassembled WGS sequence"/>
</dbReference>
<dbReference type="InterPro" id="IPR051169">
    <property type="entry name" value="NADH-Q_oxidoreductase"/>
</dbReference>
<dbReference type="InterPro" id="IPR023753">
    <property type="entry name" value="FAD/NAD-binding_dom"/>
</dbReference>
<comment type="similarity">
    <text evidence="2">Belongs to the NADH dehydrogenase family.</text>
</comment>
<dbReference type="Gene3D" id="3.10.450.50">
    <property type="match status" value="1"/>
</dbReference>
<dbReference type="Pfam" id="PF07992">
    <property type="entry name" value="Pyr_redox_2"/>
    <property type="match status" value="1"/>
</dbReference>
<keyword evidence="3" id="KW-0285">Flavoprotein</keyword>
<reference evidence="8 9" key="1">
    <citation type="submission" date="2024-01" db="EMBL/GenBank/DDBJ databases">
        <title>Genome insights into Plantactinospora veratri sp. nov.</title>
        <authorList>
            <person name="Wang L."/>
        </authorList>
    </citation>
    <scope>NUCLEOTIDE SEQUENCE [LARGE SCALE GENOMIC DNA]</scope>
    <source>
        <strain evidence="8 9">NEAU-FHS4</strain>
    </source>
</reference>
<keyword evidence="9" id="KW-1185">Reference proteome</keyword>
<dbReference type="Gene3D" id="3.50.50.100">
    <property type="match status" value="1"/>
</dbReference>
<keyword evidence="6" id="KW-1133">Transmembrane helix</keyword>
<keyword evidence="5" id="KW-0560">Oxidoreductase</keyword>
<feature type="domain" description="FAD/NAD(P)-binding" evidence="7">
    <location>
        <begin position="14"/>
        <end position="203"/>
    </location>
</feature>
<evidence type="ECO:0000313" key="9">
    <source>
        <dbReference type="Proteomes" id="UP001339911"/>
    </source>
</evidence>
<organism evidence="8 9">
    <name type="scientific">Plantactinospora veratri</name>
    <dbReference type="NCBI Taxonomy" id="1436122"/>
    <lineage>
        <taxon>Bacteria</taxon>
        <taxon>Bacillati</taxon>
        <taxon>Actinomycetota</taxon>
        <taxon>Actinomycetes</taxon>
        <taxon>Micromonosporales</taxon>
        <taxon>Micromonosporaceae</taxon>
        <taxon>Plantactinospora</taxon>
    </lineage>
</organism>
<name>A0ABU7SPL5_9ACTN</name>
<dbReference type="PRINTS" id="PR00368">
    <property type="entry name" value="FADPNR"/>
</dbReference>
<evidence type="ECO:0000256" key="1">
    <source>
        <dbReference type="ARBA" id="ARBA00001974"/>
    </source>
</evidence>
<dbReference type="SUPFAM" id="SSF54427">
    <property type="entry name" value="NTF2-like"/>
    <property type="match status" value="1"/>
</dbReference>
<evidence type="ECO:0000256" key="3">
    <source>
        <dbReference type="ARBA" id="ARBA00022630"/>
    </source>
</evidence>
<comment type="caution">
    <text evidence="8">The sequence shown here is derived from an EMBL/GenBank/DDBJ whole genome shotgun (WGS) entry which is preliminary data.</text>
</comment>
<accession>A0ABU7SPL5</accession>
<gene>
    <name evidence="8" type="ORF">V1634_34245</name>
</gene>
<evidence type="ECO:0000256" key="2">
    <source>
        <dbReference type="ARBA" id="ARBA00005272"/>
    </source>
</evidence>